<reference evidence="4 5" key="1">
    <citation type="submission" date="2022-11" db="EMBL/GenBank/DDBJ databases">
        <title>Nonomuraea corallina sp. nov., a new species of the genus Nonomuraea isolated from sea side sediment in Thai sea.</title>
        <authorList>
            <person name="Ngamcharungchit C."/>
            <person name="Matsumoto A."/>
            <person name="Suriyachadkun C."/>
            <person name="Panbangred W."/>
            <person name="Inahashi Y."/>
            <person name="Intra B."/>
        </authorList>
    </citation>
    <scope>NUCLEOTIDE SEQUENCE [LARGE SCALE GENOMIC DNA]</scope>
    <source>
        <strain evidence="4 5">DSM 43553</strain>
    </source>
</reference>
<dbReference type="CDD" id="cd06558">
    <property type="entry name" value="crotonase-like"/>
    <property type="match status" value="1"/>
</dbReference>
<dbReference type="InterPro" id="IPR051683">
    <property type="entry name" value="Enoyl-CoA_Hydratase/Isomerase"/>
</dbReference>
<sequence>MAYETLAVERRGPVGWLEFDRPRAGNAMDAVMMAELPLAWRELDADDDVRCIVVTGRGRAFQTGLDMAALARDPASLRESSRRTRAGELELTGWHLGVRTPVVAAVNGVCAGGGLHFVVDADIVLASASATFLDPHVSVGQVSAWEAIGLVRRISATTAARLALIGVHERLDAARAYQLGLVSEVVEPDALRDAAQRVAETVAAADPAHARALKQALWRAQELGRTAARAEAARTEAARTEAHVEAHVEACAEARPESGRAEAGSFDAIRSQGASPHADGEIHP</sequence>
<evidence type="ECO:0000256" key="2">
    <source>
        <dbReference type="RuleBase" id="RU003707"/>
    </source>
</evidence>
<gene>
    <name evidence="4" type="ORF">OUY24_16450</name>
</gene>
<proteinExistence type="inferred from homology"/>
<dbReference type="Pfam" id="PF00378">
    <property type="entry name" value="ECH_1"/>
    <property type="match status" value="1"/>
</dbReference>
<evidence type="ECO:0000256" key="1">
    <source>
        <dbReference type="ARBA" id="ARBA00005254"/>
    </source>
</evidence>
<dbReference type="PANTHER" id="PTHR42964">
    <property type="entry name" value="ENOYL-COA HYDRATASE"/>
    <property type="match status" value="1"/>
</dbReference>
<dbReference type="InterPro" id="IPR029045">
    <property type="entry name" value="ClpP/crotonase-like_dom_sf"/>
</dbReference>
<dbReference type="InterPro" id="IPR001753">
    <property type="entry name" value="Enoyl-CoA_hydra/iso"/>
</dbReference>
<comment type="caution">
    <text evidence="4">The sequence shown here is derived from an EMBL/GenBank/DDBJ whole genome shotgun (WGS) entry which is preliminary data.</text>
</comment>
<evidence type="ECO:0000256" key="3">
    <source>
        <dbReference type="SAM" id="MobiDB-lite"/>
    </source>
</evidence>
<organism evidence="4 5">
    <name type="scientific">Nonomuraea ferruginea</name>
    <dbReference type="NCBI Taxonomy" id="46174"/>
    <lineage>
        <taxon>Bacteria</taxon>
        <taxon>Bacillati</taxon>
        <taxon>Actinomycetota</taxon>
        <taxon>Actinomycetes</taxon>
        <taxon>Streptosporangiales</taxon>
        <taxon>Streptosporangiaceae</taxon>
        <taxon>Nonomuraea</taxon>
    </lineage>
</organism>
<dbReference type="Proteomes" id="UP001212498">
    <property type="component" value="Unassembled WGS sequence"/>
</dbReference>
<accession>A0ABT4SYB4</accession>
<dbReference type="InterPro" id="IPR018376">
    <property type="entry name" value="Enoyl-CoA_hyd/isom_CS"/>
</dbReference>
<dbReference type="Gene3D" id="3.90.226.10">
    <property type="entry name" value="2-enoyl-CoA Hydratase, Chain A, domain 1"/>
    <property type="match status" value="1"/>
</dbReference>
<keyword evidence="5" id="KW-1185">Reference proteome</keyword>
<dbReference type="PROSITE" id="PS00166">
    <property type="entry name" value="ENOYL_COA_HYDRATASE"/>
    <property type="match status" value="1"/>
</dbReference>
<dbReference type="RefSeq" id="WP_271276817.1">
    <property type="nucleotide sequence ID" value="NZ_BAABFD010000004.1"/>
</dbReference>
<dbReference type="PANTHER" id="PTHR42964:SF1">
    <property type="entry name" value="POLYKETIDE BIOSYNTHESIS ENOYL-COA HYDRATASE PKSH-RELATED"/>
    <property type="match status" value="1"/>
</dbReference>
<protein>
    <submittedName>
        <fullName evidence="4">Enoyl-CoA hydratase/isomerase family protein</fullName>
    </submittedName>
</protein>
<name>A0ABT4SYB4_9ACTN</name>
<dbReference type="EMBL" id="JAPNUD010000037">
    <property type="protein sequence ID" value="MDA0642226.1"/>
    <property type="molecule type" value="Genomic_DNA"/>
</dbReference>
<evidence type="ECO:0000313" key="5">
    <source>
        <dbReference type="Proteomes" id="UP001212498"/>
    </source>
</evidence>
<dbReference type="SUPFAM" id="SSF52096">
    <property type="entry name" value="ClpP/crotonase"/>
    <property type="match status" value="1"/>
</dbReference>
<evidence type="ECO:0000313" key="4">
    <source>
        <dbReference type="EMBL" id="MDA0642226.1"/>
    </source>
</evidence>
<feature type="region of interest" description="Disordered" evidence="3">
    <location>
        <begin position="254"/>
        <end position="284"/>
    </location>
</feature>
<comment type="similarity">
    <text evidence="1 2">Belongs to the enoyl-CoA hydratase/isomerase family.</text>
</comment>